<name>A0ABS2K569_9GAMM</name>
<dbReference type="EMBL" id="JADIKE010000036">
    <property type="protein sequence ID" value="MBM7126200.1"/>
    <property type="molecule type" value="Genomic_DNA"/>
</dbReference>
<keyword evidence="1" id="KW-0812">Transmembrane</keyword>
<keyword evidence="1" id="KW-0472">Membrane</keyword>
<comment type="caution">
    <text evidence="2">The sequence shown here is derived from an EMBL/GenBank/DDBJ whole genome shotgun (WGS) entry which is preliminary data.</text>
</comment>
<dbReference type="RefSeq" id="WP_204682676.1">
    <property type="nucleotide sequence ID" value="NZ_BSNR01000002.1"/>
</dbReference>
<sequence length="232" mass="25759">MQQEDLIRLFAELTDDALLERIHSGDLTDAAEEFAHAEARRRGLDMSRDAPANIQKVALPPPDYVQLSGYLKPIEAYVLQGRLNAEGIDAQLSGANTVETNPLWFNALGGVRLFVPKLQLARASEILAMQDKGAYDLAEEGDQDGVDVNTGKYWLGWTVLVIPTLIFGFLAVFQIWKSACAPNTYCAIQEQQGETVASYLMKCFATALAFTPVAFSIRYLELRFKKPSPSRR</sequence>
<accession>A0ABS2K569</accession>
<reference evidence="2" key="1">
    <citation type="submission" date="2020-10" db="EMBL/GenBank/DDBJ databases">
        <title>Phylogeny of dyella-like bacteria.</title>
        <authorList>
            <person name="Fu J."/>
        </authorList>
    </citation>
    <scope>NUCLEOTIDE SEQUENCE</scope>
    <source>
        <strain evidence="2">DHOC52</strain>
    </source>
</reference>
<evidence type="ECO:0000313" key="3">
    <source>
        <dbReference type="Proteomes" id="UP001430149"/>
    </source>
</evidence>
<gene>
    <name evidence="2" type="ORF">ISP19_12545</name>
</gene>
<proteinExistence type="predicted"/>
<keyword evidence="3" id="KW-1185">Reference proteome</keyword>
<dbReference type="Proteomes" id="UP001430149">
    <property type="component" value="Unassembled WGS sequence"/>
</dbReference>
<keyword evidence="1" id="KW-1133">Transmembrane helix</keyword>
<feature type="transmembrane region" description="Helical" evidence="1">
    <location>
        <begin position="153"/>
        <end position="176"/>
    </location>
</feature>
<evidence type="ECO:0000256" key="1">
    <source>
        <dbReference type="SAM" id="Phobius"/>
    </source>
</evidence>
<protein>
    <recommendedName>
        <fullName evidence="4">Signal transducing protein</fullName>
    </recommendedName>
</protein>
<evidence type="ECO:0000313" key="2">
    <source>
        <dbReference type="EMBL" id="MBM7126200.1"/>
    </source>
</evidence>
<feature type="transmembrane region" description="Helical" evidence="1">
    <location>
        <begin position="196"/>
        <end position="220"/>
    </location>
</feature>
<evidence type="ECO:0008006" key="4">
    <source>
        <dbReference type="Google" id="ProtNLM"/>
    </source>
</evidence>
<organism evidence="2 3">
    <name type="scientific">Dyella flava</name>
    <dbReference type="NCBI Taxonomy" id="1920170"/>
    <lineage>
        <taxon>Bacteria</taxon>
        <taxon>Pseudomonadati</taxon>
        <taxon>Pseudomonadota</taxon>
        <taxon>Gammaproteobacteria</taxon>
        <taxon>Lysobacterales</taxon>
        <taxon>Rhodanobacteraceae</taxon>
        <taxon>Dyella</taxon>
    </lineage>
</organism>